<dbReference type="EMBL" id="BTRK01000003">
    <property type="protein sequence ID" value="GMR39811.1"/>
    <property type="molecule type" value="Genomic_DNA"/>
</dbReference>
<name>A0AAN4ZFF8_9BILA</name>
<protein>
    <submittedName>
        <fullName evidence="2">Uncharacterized protein</fullName>
    </submittedName>
</protein>
<keyword evidence="1" id="KW-1133">Transmembrane helix</keyword>
<gene>
    <name evidence="2" type="ORF">PMAYCL1PPCAC_10006</name>
</gene>
<dbReference type="Proteomes" id="UP001328107">
    <property type="component" value="Unassembled WGS sequence"/>
</dbReference>
<keyword evidence="3" id="KW-1185">Reference proteome</keyword>
<sequence length="326" mass="35877">MYAMMMLVSLSRLRKLDNQHPNFSNPEPKESPEDCRCWSRMATIFQTAYVITLTIGVAYASLQDPPVRPQGKGKDEGPIIMYFICLSIVAMKSVETWLLISTVCILISTAILSAISFIVELPVYIAAPSRAITLWLAAPCFTMGGVRIYMAEQRGYAADREAGVTSRWASIPRESMNPPPWQPRVVPRVVVPPPPPAPRSRGFTNRWDAVPRFATVPPPWARDTAHSRVPLAPPTHEAPAKTVCSTSYNSVDRTPVGTAVPVVRRPCSTNYSSVARVPAGAEAPAAGNAACSTNYNRNIRRPSIPRHTIVNMEEYKPTHATLNEPD</sequence>
<proteinExistence type="predicted"/>
<comment type="caution">
    <text evidence="2">The sequence shown here is derived from an EMBL/GenBank/DDBJ whole genome shotgun (WGS) entry which is preliminary data.</text>
</comment>
<keyword evidence="1" id="KW-0812">Transmembrane</keyword>
<feature type="transmembrane region" description="Helical" evidence="1">
    <location>
        <begin position="41"/>
        <end position="59"/>
    </location>
</feature>
<dbReference type="AlphaFoldDB" id="A0AAN4ZFF8"/>
<feature type="transmembrane region" description="Helical" evidence="1">
    <location>
        <begin position="105"/>
        <end position="126"/>
    </location>
</feature>
<keyword evidence="1" id="KW-0472">Membrane</keyword>
<organism evidence="2 3">
    <name type="scientific">Pristionchus mayeri</name>
    <dbReference type="NCBI Taxonomy" id="1317129"/>
    <lineage>
        <taxon>Eukaryota</taxon>
        <taxon>Metazoa</taxon>
        <taxon>Ecdysozoa</taxon>
        <taxon>Nematoda</taxon>
        <taxon>Chromadorea</taxon>
        <taxon>Rhabditida</taxon>
        <taxon>Rhabditina</taxon>
        <taxon>Diplogasteromorpha</taxon>
        <taxon>Diplogasteroidea</taxon>
        <taxon>Neodiplogasteridae</taxon>
        <taxon>Pristionchus</taxon>
    </lineage>
</organism>
<reference evidence="3" key="1">
    <citation type="submission" date="2022-10" db="EMBL/GenBank/DDBJ databases">
        <title>Genome assembly of Pristionchus species.</title>
        <authorList>
            <person name="Yoshida K."/>
            <person name="Sommer R.J."/>
        </authorList>
    </citation>
    <scope>NUCLEOTIDE SEQUENCE [LARGE SCALE GENOMIC DNA]</scope>
    <source>
        <strain evidence="3">RS5460</strain>
    </source>
</reference>
<evidence type="ECO:0000313" key="2">
    <source>
        <dbReference type="EMBL" id="GMR39811.1"/>
    </source>
</evidence>
<evidence type="ECO:0000313" key="3">
    <source>
        <dbReference type="Proteomes" id="UP001328107"/>
    </source>
</evidence>
<evidence type="ECO:0000256" key="1">
    <source>
        <dbReference type="SAM" id="Phobius"/>
    </source>
</evidence>
<accession>A0AAN4ZFF8</accession>
<feature type="transmembrane region" description="Helical" evidence="1">
    <location>
        <begin position="79"/>
        <end position="98"/>
    </location>
</feature>
<feature type="transmembrane region" description="Helical" evidence="1">
    <location>
        <begin position="132"/>
        <end position="150"/>
    </location>
</feature>